<evidence type="ECO:0000256" key="2">
    <source>
        <dbReference type="ARBA" id="ARBA00007362"/>
    </source>
</evidence>
<evidence type="ECO:0000256" key="3">
    <source>
        <dbReference type="ARBA" id="ARBA00022475"/>
    </source>
</evidence>
<protein>
    <submittedName>
        <fullName evidence="9">DMT family transporter</fullName>
    </submittedName>
</protein>
<name>A0ABU3Q1W2_9ACTN</name>
<feature type="domain" description="EamA" evidence="8">
    <location>
        <begin position="170"/>
        <end position="311"/>
    </location>
</feature>
<comment type="subcellular location">
    <subcellularLocation>
        <location evidence="1">Cell membrane</location>
        <topology evidence="1">Multi-pass membrane protein</topology>
    </subcellularLocation>
</comment>
<feature type="transmembrane region" description="Helical" evidence="7">
    <location>
        <begin position="168"/>
        <end position="187"/>
    </location>
</feature>
<dbReference type="Pfam" id="PF00892">
    <property type="entry name" value="EamA"/>
    <property type="match status" value="2"/>
</dbReference>
<dbReference type="SUPFAM" id="SSF103481">
    <property type="entry name" value="Multidrug resistance efflux transporter EmrE"/>
    <property type="match status" value="2"/>
</dbReference>
<dbReference type="PANTHER" id="PTHR32322:SF18">
    <property type="entry name" value="S-ADENOSYLMETHIONINE_S-ADENOSYLHOMOCYSTEINE TRANSPORTER"/>
    <property type="match status" value="1"/>
</dbReference>
<evidence type="ECO:0000256" key="6">
    <source>
        <dbReference type="ARBA" id="ARBA00023136"/>
    </source>
</evidence>
<accession>A0ABU3Q1W2</accession>
<dbReference type="EMBL" id="JAVYII010000010">
    <property type="protein sequence ID" value="MDT9595131.1"/>
    <property type="molecule type" value="Genomic_DNA"/>
</dbReference>
<feature type="transmembrane region" description="Helical" evidence="7">
    <location>
        <begin position="269"/>
        <end position="289"/>
    </location>
</feature>
<feature type="domain" description="EamA" evidence="8">
    <location>
        <begin position="20"/>
        <end position="158"/>
    </location>
</feature>
<dbReference type="RefSeq" id="WP_315735573.1">
    <property type="nucleotide sequence ID" value="NZ_JAVYII010000010.1"/>
</dbReference>
<feature type="transmembrane region" description="Helical" evidence="7">
    <location>
        <begin position="21"/>
        <end position="43"/>
    </location>
</feature>
<keyword evidence="6 7" id="KW-0472">Membrane</keyword>
<comment type="caution">
    <text evidence="9">The sequence shown here is derived from an EMBL/GenBank/DDBJ whole genome shotgun (WGS) entry which is preliminary data.</text>
</comment>
<evidence type="ECO:0000256" key="4">
    <source>
        <dbReference type="ARBA" id="ARBA00022692"/>
    </source>
</evidence>
<feature type="transmembrane region" description="Helical" evidence="7">
    <location>
        <begin position="49"/>
        <end position="72"/>
    </location>
</feature>
<dbReference type="InterPro" id="IPR050638">
    <property type="entry name" value="AA-Vitamin_Transporters"/>
</dbReference>
<dbReference type="PANTHER" id="PTHR32322">
    <property type="entry name" value="INNER MEMBRANE TRANSPORTER"/>
    <property type="match status" value="1"/>
</dbReference>
<comment type="similarity">
    <text evidence="2">Belongs to the EamA transporter family.</text>
</comment>
<keyword evidence="4 7" id="KW-0812">Transmembrane</keyword>
<feature type="transmembrane region" description="Helical" evidence="7">
    <location>
        <begin position="142"/>
        <end position="162"/>
    </location>
</feature>
<feature type="transmembrane region" description="Helical" evidence="7">
    <location>
        <begin position="84"/>
        <end position="107"/>
    </location>
</feature>
<feature type="transmembrane region" description="Helical" evidence="7">
    <location>
        <begin position="295"/>
        <end position="314"/>
    </location>
</feature>
<keyword evidence="5 7" id="KW-1133">Transmembrane helix</keyword>
<evidence type="ECO:0000313" key="10">
    <source>
        <dbReference type="Proteomes" id="UP001268542"/>
    </source>
</evidence>
<gene>
    <name evidence="9" type="ORF">RDV89_18735</name>
</gene>
<evidence type="ECO:0000256" key="5">
    <source>
        <dbReference type="ARBA" id="ARBA00022989"/>
    </source>
</evidence>
<organism evidence="9 10">
    <name type="scientific">Nocardioides imazamoxiresistens</name>
    <dbReference type="NCBI Taxonomy" id="3231893"/>
    <lineage>
        <taxon>Bacteria</taxon>
        <taxon>Bacillati</taxon>
        <taxon>Actinomycetota</taxon>
        <taxon>Actinomycetes</taxon>
        <taxon>Propionibacteriales</taxon>
        <taxon>Nocardioidaceae</taxon>
        <taxon>Nocardioides</taxon>
    </lineage>
</organism>
<evidence type="ECO:0000259" key="8">
    <source>
        <dbReference type="Pfam" id="PF00892"/>
    </source>
</evidence>
<feature type="transmembrane region" description="Helical" evidence="7">
    <location>
        <begin position="237"/>
        <end position="257"/>
    </location>
</feature>
<evidence type="ECO:0000256" key="7">
    <source>
        <dbReference type="SAM" id="Phobius"/>
    </source>
</evidence>
<evidence type="ECO:0000256" key="1">
    <source>
        <dbReference type="ARBA" id="ARBA00004651"/>
    </source>
</evidence>
<reference evidence="9 10" key="1">
    <citation type="submission" date="2023-08" db="EMBL/GenBank/DDBJ databases">
        <title>Nocardioides seae sp. nov., a bacterium isolated from a soil.</title>
        <authorList>
            <person name="Wang X."/>
        </authorList>
    </citation>
    <scope>NUCLEOTIDE SEQUENCE [LARGE SCALE GENOMIC DNA]</scope>
    <source>
        <strain evidence="9 10">YZH12</strain>
    </source>
</reference>
<keyword evidence="10" id="KW-1185">Reference proteome</keyword>
<evidence type="ECO:0000313" key="9">
    <source>
        <dbReference type="EMBL" id="MDT9595131.1"/>
    </source>
</evidence>
<feature type="transmembrane region" description="Helical" evidence="7">
    <location>
        <begin position="199"/>
        <end position="225"/>
    </location>
</feature>
<proteinExistence type="inferred from homology"/>
<keyword evidence="3" id="KW-1003">Cell membrane</keyword>
<feature type="transmembrane region" description="Helical" evidence="7">
    <location>
        <begin position="113"/>
        <end position="133"/>
    </location>
</feature>
<dbReference type="InterPro" id="IPR037185">
    <property type="entry name" value="EmrE-like"/>
</dbReference>
<dbReference type="InterPro" id="IPR000620">
    <property type="entry name" value="EamA_dom"/>
</dbReference>
<dbReference type="Proteomes" id="UP001268542">
    <property type="component" value="Unassembled WGS sequence"/>
</dbReference>
<sequence>MTTVTPDAPPSGARAGTTGAGLLLALVSASAFGLSGSFARGLLETGWTAGAAVTARIGLAALVLLVPALLAMRGRWALLIGRPRALGTVALYGVLAVAGAQLCYFYAVSYLQVGVALLLEYTAPVAVVVWMWLRHGQRPGPVTLAGAALAAFGLAMVLGVLSGVSLNVVGVLWGLGAMVGASAYFIISADGDNGLPGVVLAGGGLTVGAVVLGAAGLLGLLPMAASTSDVVFGELVVAWWVPVLGLGLVSAALAYVTGIAASRRLGSRLASFVALSEVVMALLFAWLLLDELPGPWQLLGGLLILAGVVVVKLGEGRVRAVRLGEPEAAETAQAGGTA</sequence>